<evidence type="ECO:0000313" key="2">
    <source>
        <dbReference type="Proteomes" id="UP001205906"/>
    </source>
</evidence>
<proteinExistence type="predicted"/>
<dbReference type="RefSeq" id="WP_252819446.1">
    <property type="nucleotide sequence ID" value="NZ_JAMXQS010000006.1"/>
</dbReference>
<protein>
    <submittedName>
        <fullName evidence="1">Uncharacterized protein</fullName>
    </submittedName>
</protein>
<organism evidence="1 2">
    <name type="scientific">Mesorhizobium liriopis</name>
    <dbReference type="NCBI Taxonomy" id="2953882"/>
    <lineage>
        <taxon>Bacteria</taxon>
        <taxon>Pseudomonadati</taxon>
        <taxon>Pseudomonadota</taxon>
        <taxon>Alphaproteobacteria</taxon>
        <taxon>Hyphomicrobiales</taxon>
        <taxon>Phyllobacteriaceae</taxon>
        <taxon>Mesorhizobium</taxon>
    </lineage>
</organism>
<dbReference type="Proteomes" id="UP001205906">
    <property type="component" value="Unassembled WGS sequence"/>
</dbReference>
<sequence>MTIPTATPLDRRAMVDNLSRQIRDHARSASRTAAYRPGIAFSGVRSVPPIAAVAQTPPAPAPAPAQQQPLRVDIVAQAKQRQTEATERAKANMRRVIGQQDGNPFLGIPNPNAADGSLAANMRRLCGLPEPERGQ</sequence>
<comment type="caution">
    <text evidence="1">The sequence shown here is derived from an EMBL/GenBank/DDBJ whole genome shotgun (WGS) entry which is preliminary data.</text>
</comment>
<name>A0ABT1C795_9HYPH</name>
<evidence type="ECO:0000313" key="1">
    <source>
        <dbReference type="EMBL" id="MCO6050632.1"/>
    </source>
</evidence>
<dbReference type="EMBL" id="JAMXQS010000006">
    <property type="protein sequence ID" value="MCO6050632.1"/>
    <property type="molecule type" value="Genomic_DNA"/>
</dbReference>
<accession>A0ABT1C795</accession>
<keyword evidence="2" id="KW-1185">Reference proteome</keyword>
<reference evidence="1 2" key="1">
    <citation type="submission" date="2022-06" db="EMBL/GenBank/DDBJ databases">
        <title>Mesorhizobium sp. strain RP14 Genome sequencing and assembly.</title>
        <authorList>
            <person name="Kim I."/>
        </authorList>
    </citation>
    <scope>NUCLEOTIDE SEQUENCE [LARGE SCALE GENOMIC DNA]</scope>
    <source>
        <strain evidence="2">RP14(2022)</strain>
    </source>
</reference>
<gene>
    <name evidence="1" type="ORF">NGM99_12645</name>
</gene>